<evidence type="ECO:0000313" key="1">
    <source>
        <dbReference type="EMBL" id="KAH6948212.1"/>
    </source>
</evidence>
<gene>
    <name evidence="1" type="ORF">HPB50_023186</name>
</gene>
<name>A0ACB7TKX0_HYAAI</name>
<keyword evidence="2" id="KW-1185">Reference proteome</keyword>
<protein>
    <submittedName>
        <fullName evidence="1">Uncharacterized protein</fullName>
    </submittedName>
</protein>
<reference evidence="1" key="1">
    <citation type="submission" date="2020-05" db="EMBL/GenBank/DDBJ databases">
        <title>Large-scale comparative analyses of tick genomes elucidate their genetic diversity and vector capacities.</title>
        <authorList>
            <person name="Jia N."/>
            <person name="Wang J."/>
            <person name="Shi W."/>
            <person name="Du L."/>
            <person name="Sun Y."/>
            <person name="Zhan W."/>
            <person name="Jiang J."/>
            <person name="Wang Q."/>
            <person name="Zhang B."/>
            <person name="Ji P."/>
            <person name="Sakyi L.B."/>
            <person name="Cui X."/>
            <person name="Yuan T."/>
            <person name="Jiang B."/>
            <person name="Yang W."/>
            <person name="Lam T.T.-Y."/>
            <person name="Chang Q."/>
            <person name="Ding S."/>
            <person name="Wang X."/>
            <person name="Zhu J."/>
            <person name="Ruan X."/>
            <person name="Zhao L."/>
            <person name="Wei J."/>
            <person name="Que T."/>
            <person name="Du C."/>
            <person name="Cheng J."/>
            <person name="Dai P."/>
            <person name="Han X."/>
            <person name="Huang E."/>
            <person name="Gao Y."/>
            <person name="Liu J."/>
            <person name="Shao H."/>
            <person name="Ye R."/>
            <person name="Li L."/>
            <person name="Wei W."/>
            <person name="Wang X."/>
            <person name="Wang C."/>
            <person name="Yang T."/>
            <person name="Huo Q."/>
            <person name="Li W."/>
            <person name="Guo W."/>
            <person name="Chen H."/>
            <person name="Zhou L."/>
            <person name="Ni X."/>
            <person name="Tian J."/>
            <person name="Zhou Y."/>
            <person name="Sheng Y."/>
            <person name="Liu T."/>
            <person name="Pan Y."/>
            <person name="Xia L."/>
            <person name="Li J."/>
            <person name="Zhao F."/>
            <person name="Cao W."/>
        </authorList>
    </citation>
    <scope>NUCLEOTIDE SEQUENCE</scope>
    <source>
        <strain evidence="1">Hyas-2018</strain>
    </source>
</reference>
<dbReference type="Proteomes" id="UP000821845">
    <property type="component" value="Chromosome 1"/>
</dbReference>
<proteinExistence type="predicted"/>
<accession>A0ACB7TKX0</accession>
<dbReference type="EMBL" id="CM023481">
    <property type="protein sequence ID" value="KAH6948212.1"/>
    <property type="molecule type" value="Genomic_DNA"/>
</dbReference>
<comment type="caution">
    <text evidence="1">The sequence shown here is derived from an EMBL/GenBank/DDBJ whole genome shotgun (WGS) entry which is preliminary data.</text>
</comment>
<sequence>MSSEYFKQLDAEARQRYRQKLMFEGQELPDPLNADVALAPSTLLISSITDSEVIDSTPEKKTERGPVQAGHQQLATQLSFGGIYRGIDATAAKELFLSKERNFRVSRSVAETLIMRFESSDLYPRSDHGGSPAKTAEEHILVFLWIKYSHRKISIQLPGYHPYFFQKRCDKIVQRTIDYLVDRAKEVIAFPAYLDQLAADFEQVSGVPGAVGCIDGCYISVRCPARKVRSTYVNRHCYPSLTLQAVCDNKKKFLDVTMGNPSKIHDSRILRNSRLAERLPGLCRSGSFHILGDAAYSIREYLITPFRDYGNITAQQRAFNKNFSATRVKIEDAFADFKGRFRQLLHLDFFGVDKFNKFVIACCVLHNLCISYGDVEVPPYVDDGSSPWNWQLSQDDDSQSCGPLTVSEAALRQQGEAKREHLIQAVQI</sequence>
<organism evidence="1 2">
    <name type="scientific">Hyalomma asiaticum</name>
    <name type="common">Tick</name>
    <dbReference type="NCBI Taxonomy" id="266040"/>
    <lineage>
        <taxon>Eukaryota</taxon>
        <taxon>Metazoa</taxon>
        <taxon>Ecdysozoa</taxon>
        <taxon>Arthropoda</taxon>
        <taxon>Chelicerata</taxon>
        <taxon>Arachnida</taxon>
        <taxon>Acari</taxon>
        <taxon>Parasitiformes</taxon>
        <taxon>Ixodida</taxon>
        <taxon>Ixodoidea</taxon>
        <taxon>Ixodidae</taxon>
        <taxon>Hyalomminae</taxon>
        <taxon>Hyalomma</taxon>
    </lineage>
</organism>
<evidence type="ECO:0000313" key="2">
    <source>
        <dbReference type="Proteomes" id="UP000821845"/>
    </source>
</evidence>